<dbReference type="InterPro" id="IPR005074">
    <property type="entry name" value="Peptidase_C39"/>
</dbReference>
<dbReference type="Proteomes" id="UP000177698">
    <property type="component" value="Unassembled WGS sequence"/>
</dbReference>
<dbReference type="STRING" id="1802056.A2954_01055"/>
<comment type="caution">
    <text evidence="2">The sequence shown here is derived from an EMBL/GenBank/DDBJ whole genome shotgun (WGS) entry which is preliminary data.</text>
</comment>
<accession>A0A1F7IGD0</accession>
<proteinExistence type="predicted"/>
<dbReference type="Gene3D" id="1.25.40.10">
    <property type="entry name" value="Tetratricopeptide repeat domain"/>
    <property type="match status" value="1"/>
</dbReference>
<dbReference type="GO" id="GO:0016020">
    <property type="term" value="C:membrane"/>
    <property type="evidence" value="ECO:0007669"/>
    <property type="project" value="InterPro"/>
</dbReference>
<evidence type="ECO:0000313" key="3">
    <source>
        <dbReference type="Proteomes" id="UP000177698"/>
    </source>
</evidence>
<reference evidence="2 3" key="1">
    <citation type="journal article" date="2016" name="Nat. Commun.">
        <title>Thousands of microbial genomes shed light on interconnected biogeochemical processes in an aquifer system.</title>
        <authorList>
            <person name="Anantharaman K."/>
            <person name="Brown C.T."/>
            <person name="Hug L.A."/>
            <person name="Sharon I."/>
            <person name="Castelle C.J."/>
            <person name="Probst A.J."/>
            <person name="Thomas B.C."/>
            <person name="Singh A."/>
            <person name="Wilkins M.J."/>
            <person name="Karaoz U."/>
            <person name="Brodie E.L."/>
            <person name="Williams K.H."/>
            <person name="Hubbard S.S."/>
            <person name="Banfield J.F."/>
        </authorList>
    </citation>
    <scope>NUCLEOTIDE SEQUENCE [LARGE SCALE GENOMIC DNA]</scope>
</reference>
<name>A0A1F7IGD0_9BACT</name>
<dbReference type="GO" id="GO:0006508">
    <property type="term" value="P:proteolysis"/>
    <property type="evidence" value="ECO:0007669"/>
    <property type="project" value="InterPro"/>
</dbReference>
<dbReference type="Gene3D" id="3.90.70.10">
    <property type="entry name" value="Cysteine proteinases"/>
    <property type="match status" value="1"/>
</dbReference>
<dbReference type="InterPro" id="IPR039564">
    <property type="entry name" value="Peptidase_C39-like"/>
</dbReference>
<dbReference type="Pfam" id="PF13529">
    <property type="entry name" value="Peptidase_C39_2"/>
    <property type="match status" value="1"/>
</dbReference>
<dbReference type="GO" id="GO:0008233">
    <property type="term" value="F:peptidase activity"/>
    <property type="evidence" value="ECO:0007669"/>
    <property type="project" value="InterPro"/>
</dbReference>
<dbReference type="SUPFAM" id="SSF48452">
    <property type="entry name" value="TPR-like"/>
    <property type="match status" value="1"/>
</dbReference>
<feature type="domain" description="Peptidase C39" evidence="1">
    <location>
        <begin position="66"/>
        <end position="205"/>
    </location>
</feature>
<dbReference type="InterPro" id="IPR011990">
    <property type="entry name" value="TPR-like_helical_dom_sf"/>
</dbReference>
<sequence>MLKYILPVFITGVILFVAVNFRPVDKSITPQVTPLDISASVPPTPPVELVNPPQSKILENGYHVFQTFNNCGPAALSMALSYYGISVSQQLLGDELRPYQNPQGDNDDKSVTLEELGEKAKDFGLIPYHRPNGNIELIKKFITYDFPVVTRTLTKIDEDIGHYRIVKGYNDETKQIIQDDSLQNKNLWFSYENFSQLWKRFNYEYLVLIPGDKQEIAEAILGEDLDVKIAWQKALQQAQGKLAENEDDIYTRFNLSVALYEVGDYQRSVEEFEKVENQLPFRTLWYQIEPILAYYELGNYDRVFQITDRVLNKGNLAFSELYIIRGDILLKQSNSDLARQEYEKGLYYNQNLKVAKEKLNL</sequence>
<dbReference type="GO" id="GO:0005524">
    <property type="term" value="F:ATP binding"/>
    <property type="evidence" value="ECO:0007669"/>
    <property type="project" value="InterPro"/>
</dbReference>
<dbReference type="EMBL" id="MGAG01000002">
    <property type="protein sequence ID" value="OGK42415.1"/>
    <property type="molecule type" value="Genomic_DNA"/>
</dbReference>
<dbReference type="PROSITE" id="PS50990">
    <property type="entry name" value="PEPTIDASE_C39"/>
    <property type="match status" value="1"/>
</dbReference>
<protein>
    <recommendedName>
        <fullName evidence="1">Peptidase C39 domain-containing protein</fullName>
    </recommendedName>
</protein>
<dbReference type="AlphaFoldDB" id="A0A1F7IGD0"/>
<organism evidence="2 3">
    <name type="scientific">Candidatus Roizmanbacteria bacterium RIFCSPLOWO2_01_FULL_37_12</name>
    <dbReference type="NCBI Taxonomy" id="1802056"/>
    <lineage>
        <taxon>Bacteria</taxon>
        <taxon>Candidatus Roizmaniibacteriota</taxon>
    </lineage>
</organism>
<evidence type="ECO:0000313" key="2">
    <source>
        <dbReference type="EMBL" id="OGK42415.1"/>
    </source>
</evidence>
<evidence type="ECO:0000259" key="1">
    <source>
        <dbReference type="PROSITE" id="PS50990"/>
    </source>
</evidence>
<gene>
    <name evidence="2" type="ORF">A2954_01055</name>
</gene>